<dbReference type="Gene3D" id="3.30.950.30">
    <property type="entry name" value="Schlafen, AAA domain"/>
    <property type="match status" value="1"/>
</dbReference>
<keyword evidence="3" id="KW-1185">Reference proteome</keyword>
<proteinExistence type="predicted"/>
<dbReference type="Proteomes" id="UP000514704">
    <property type="component" value="Chromosome"/>
</dbReference>
<dbReference type="RefSeq" id="WP_182078591.1">
    <property type="nucleotide sequence ID" value="NZ_CP059674.1"/>
</dbReference>
<accession>A0A7D7U8L0</accession>
<evidence type="ECO:0000313" key="2">
    <source>
        <dbReference type="EMBL" id="QMT98304.1"/>
    </source>
</evidence>
<dbReference type="PANTHER" id="PTHR30595:SF6">
    <property type="entry name" value="SCHLAFEN ALBA-2 DOMAIN-CONTAINING PROTEIN"/>
    <property type="match status" value="1"/>
</dbReference>
<dbReference type="InterPro" id="IPR007421">
    <property type="entry name" value="Schlafen_AlbA_2_dom"/>
</dbReference>
<dbReference type="KEGG" id="mtuy:H3143_02235"/>
<evidence type="ECO:0000259" key="1">
    <source>
        <dbReference type="Pfam" id="PF04326"/>
    </source>
</evidence>
<gene>
    <name evidence="2" type="ORF">H3143_02235</name>
</gene>
<reference evidence="2 3" key="1">
    <citation type="journal article" date="2017" name="Int. J. Syst. Evol. Microbiol.">
        <title>Mycoplasma tullyi sp. nov., isolated from penguins of the genus Spheniscus.</title>
        <authorList>
            <person name="Yavari C.A."/>
            <person name="Ramirez A.S."/>
            <person name="Nicholas R.A.J."/>
            <person name="Radford A.D."/>
            <person name="Darby A.C."/>
            <person name="Bradbury J.M."/>
        </authorList>
    </citation>
    <scope>NUCLEOTIDE SEQUENCE [LARGE SCALE GENOMIC DNA]</scope>
    <source>
        <strain evidence="2 3">56A97T</strain>
    </source>
</reference>
<keyword evidence="2" id="KW-0067">ATP-binding</keyword>
<dbReference type="GO" id="GO:0005524">
    <property type="term" value="F:ATP binding"/>
    <property type="evidence" value="ECO:0007669"/>
    <property type="project" value="UniProtKB-KW"/>
</dbReference>
<keyword evidence="2" id="KW-0547">Nucleotide-binding</keyword>
<dbReference type="PANTHER" id="PTHR30595">
    <property type="entry name" value="GLPR-RELATED TRANSCRIPTIONAL REPRESSOR"/>
    <property type="match status" value="1"/>
</dbReference>
<dbReference type="Pfam" id="PF04326">
    <property type="entry name" value="SLFN_AlbA_2"/>
    <property type="match status" value="1"/>
</dbReference>
<feature type="domain" description="Schlafen AlbA-2" evidence="1">
    <location>
        <begin position="20"/>
        <end position="156"/>
    </location>
</feature>
<protein>
    <submittedName>
        <fullName evidence="2">ATP-binding protein</fullName>
    </submittedName>
</protein>
<name>A0A7D7U8L0_9MOLU</name>
<dbReference type="AlphaFoldDB" id="A0A7D7U8L0"/>
<evidence type="ECO:0000313" key="3">
    <source>
        <dbReference type="Proteomes" id="UP000514704"/>
    </source>
</evidence>
<dbReference type="InterPro" id="IPR038461">
    <property type="entry name" value="Schlafen_AlbA_2_dom_sf"/>
</dbReference>
<organism evidence="2 3">
    <name type="scientific">Mycoplasma tullyi</name>
    <dbReference type="NCBI Taxonomy" id="1612150"/>
    <lineage>
        <taxon>Bacteria</taxon>
        <taxon>Bacillati</taxon>
        <taxon>Mycoplasmatota</taxon>
        <taxon>Mollicutes</taxon>
        <taxon>Mycoplasmataceae</taxon>
        <taxon>Mycoplasma</taxon>
    </lineage>
</organism>
<sequence length="404" mass="47058">MSSNITAEFIQNIISDKIKESNVLEYKSYFFERGKLNDIGSSAINDLIKIISSFSNASGGRIIIGIREDNNHNPAEIIDTGVNKTNFEEWEQSLRNKITTSTNPNIYGIEIELVEIEQDKNCIVITVPDSVLKPHAIYNGTKDEFYIRNGNVTNPMRYNDLKSTFHQFEFKQEAITRFINDRLSLILNGYPDETFITDSSLVLHIIPEWSLNRSNFLDLKLLEKRENFGVLFPPNKYTSQLYNADGILKILGYDSDRNYMSYIQVFTNGRIEVTEARLLNYYENDNDKYVIYEWNVLEKGLVQQIHNYLETLEELKVYGNYYITVTLLNVKGKTVRINWWPEYSKPFIHNIVRTPLVKYGPNDEFEKAMYPILTTLAHACGLSKSYFYDDDNNPIKEMFNFENK</sequence>
<dbReference type="EMBL" id="CP059674">
    <property type="protein sequence ID" value="QMT98304.1"/>
    <property type="molecule type" value="Genomic_DNA"/>
</dbReference>